<organism evidence="2 5">
    <name type="scientific">Teichococcus wenyumeiae</name>
    <dbReference type="NCBI Taxonomy" id="2478470"/>
    <lineage>
        <taxon>Bacteria</taxon>
        <taxon>Pseudomonadati</taxon>
        <taxon>Pseudomonadota</taxon>
        <taxon>Alphaproteobacteria</taxon>
        <taxon>Acetobacterales</taxon>
        <taxon>Roseomonadaceae</taxon>
        <taxon>Roseomonas</taxon>
    </lineage>
</organism>
<keyword evidence="4" id="KW-1185">Reference proteome</keyword>
<dbReference type="EMBL" id="RAQU01000164">
    <property type="protein sequence ID" value="RKK02298.1"/>
    <property type="molecule type" value="Genomic_DNA"/>
</dbReference>
<proteinExistence type="predicted"/>
<evidence type="ECO:0000256" key="1">
    <source>
        <dbReference type="SAM" id="MobiDB-lite"/>
    </source>
</evidence>
<dbReference type="Proteomes" id="UP000278036">
    <property type="component" value="Unassembled WGS sequence"/>
</dbReference>
<dbReference type="InParanoid" id="A0A3A9JNV3"/>
<comment type="caution">
    <text evidence="2">The sequence shown here is derived from an EMBL/GenBank/DDBJ whole genome shotgun (WGS) entry which is preliminary data.</text>
</comment>
<evidence type="ECO:0000313" key="4">
    <source>
        <dbReference type="Proteomes" id="UP000274097"/>
    </source>
</evidence>
<protein>
    <submittedName>
        <fullName evidence="2">Uncharacterized protein</fullName>
    </submittedName>
</protein>
<accession>A0A3A9JNV3</accession>
<name>A0A3A9JNV3_9PROT</name>
<evidence type="ECO:0000313" key="2">
    <source>
        <dbReference type="EMBL" id="RKK02298.1"/>
    </source>
</evidence>
<evidence type="ECO:0000313" key="5">
    <source>
        <dbReference type="Proteomes" id="UP000278036"/>
    </source>
</evidence>
<feature type="region of interest" description="Disordered" evidence="1">
    <location>
        <begin position="55"/>
        <end position="90"/>
    </location>
</feature>
<dbReference type="AlphaFoldDB" id="A0A3A9JNV3"/>
<evidence type="ECO:0000313" key="3">
    <source>
        <dbReference type="EMBL" id="RMI26547.1"/>
    </source>
</evidence>
<gene>
    <name evidence="2" type="ORF">D6Z83_20470</name>
    <name evidence="3" type="ORF">EBE87_04575</name>
</gene>
<reference evidence="2 5" key="1">
    <citation type="submission" date="2018-09" db="EMBL/GenBank/DDBJ databases">
        <title>Roseomonas sp. nov., isolated from feces of Tibetan antelopes in the Qinghai-Tibet plateau, China.</title>
        <authorList>
            <person name="Tian Z."/>
        </authorList>
    </citation>
    <scope>NUCLEOTIDE SEQUENCE [LARGE SCALE GENOMIC DNA]</scope>
    <source>
        <strain evidence="3 4">Z23</strain>
        <strain evidence="2 5">Z24</strain>
    </source>
</reference>
<dbReference type="EMBL" id="RFLX01000002">
    <property type="protein sequence ID" value="RMI26547.1"/>
    <property type="molecule type" value="Genomic_DNA"/>
</dbReference>
<sequence>MEFPVFFPHILECEAEAPAPPGDRSMFITPFTRLTKLDLSDASRLGTKEAERQAALLRVPGQAEQGGPRHDDLLSRPYQPAKPLVCNDAD</sequence>
<dbReference type="Proteomes" id="UP000274097">
    <property type="component" value="Unassembled WGS sequence"/>
</dbReference>